<dbReference type="Proteomes" id="UP001295684">
    <property type="component" value="Unassembled WGS sequence"/>
</dbReference>
<proteinExistence type="predicted"/>
<reference evidence="4" key="1">
    <citation type="submission" date="2023-07" db="EMBL/GenBank/DDBJ databases">
        <authorList>
            <consortium name="AG Swart"/>
            <person name="Singh M."/>
            <person name="Singh A."/>
            <person name="Seah K."/>
            <person name="Emmerich C."/>
        </authorList>
    </citation>
    <scope>NUCLEOTIDE SEQUENCE</scope>
    <source>
        <strain evidence="4">DP1</strain>
    </source>
</reference>
<name>A0AAD1UC92_EUPCR</name>
<comment type="caution">
    <text evidence="4">The sequence shown here is derived from an EMBL/GenBank/DDBJ whole genome shotgun (WGS) entry which is preliminary data.</text>
</comment>
<dbReference type="EMBL" id="CAMPGE010005312">
    <property type="protein sequence ID" value="CAI2364164.1"/>
    <property type="molecule type" value="Genomic_DNA"/>
</dbReference>
<evidence type="ECO:0000313" key="4">
    <source>
        <dbReference type="EMBL" id="CAI2364164.1"/>
    </source>
</evidence>
<organism evidence="4 5">
    <name type="scientific">Euplotes crassus</name>
    <dbReference type="NCBI Taxonomy" id="5936"/>
    <lineage>
        <taxon>Eukaryota</taxon>
        <taxon>Sar</taxon>
        <taxon>Alveolata</taxon>
        <taxon>Ciliophora</taxon>
        <taxon>Intramacronucleata</taxon>
        <taxon>Spirotrichea</taxon>
        <taxon>Hypotrichia</taxon>
        <taxon>Euplotida</taxon>
        <taxon>Euplotidae</taxon>
        <taxon>Moneuplotes</taxon>
    </lineage>
</organism>
<dbReference type="SMART" id="SM00320">
    <property type="entry name" value="WD40"/>
    <property type="match status" value="5"/>
</dbReference>
<dbReference type="Gene3D" id="2.130.10.10">
    <property type="entry name" value="YVTN repeat-like/Quinoprotein amine dehydrogenase"/>
    <property type="match status" value="2"/>
</dbReference>
<dbReference type="PANTHER" id="PTHR44019:SF8">
    <property type="entry name" value="POC1 CENTRIOLAR PROTEIN HOMOLOG"/>
    <property type="match status" value="1"/>
</dbReference>
<dbReference type="SUPFAM" id="SSF101898">
    <property type="entry name" value="NHL repeat"/>
    <property type="match status" value="1"/>
</dbReference>
<evidence type="ECO:0000313" key="5">
    <source>
        <dbReference type="Proteomes" id="UP001295684"/>
    </source>
</evidence>
<dbReference type="InterPro" id="IPR011047">
    <property type="entry name" value="Quinoprotein_ADH-like_sf"/>
</dbReference>
<gene>
    <name evidence="4" type="ORF">ECRASSUSDP1_LOCUS5506</name>
</gene>
<feature type="compositionally biased region" description="Basic and acidic residues" evidence="3">
    <location>
        <begin position="947"/>
        <end position="975"/>
    </location>
</feature>
<dbReference type="InterPro" id="IPR001680">
    <property type="entry name" value="WD40_rpt"/>
</dbReference>
<feature type="region of interest" description="Disordered" evidence="3">
    <location>
        <begin position="1278"/>
        <end position="1312"/>
    </location>
</feature>
<keyword evidence="5" id="KW-1185">Reference proteome</keyword>
<evidence type="ECO:0000256" key="1">
    <source>
        <dbReference type="ARBA" id="ARBA00022574"/>
    </source>
</evidence>
<accession>A0AAD1UC92</accession>
<evidence type="ECO:0000256" key="2">
    <source>
        <dbReference type="ARBA" id="ARBA00022737"/>
    </source>
</evidence>
<evidence type="ECO:0000256" key="3">
    <source>
        <dbReference type="SAM" id="MobiDB-lite"/>
    </source>
</evidence>
<keyword evidence="1" id="KW-0853">WD repeat</keyword>
<feature type="region of interest" description="Disordered" evidence="3">
    <location>
        <begin position="1025"/>
        <end position="1063"/>
    </location>
</feature>
<feature type="compositionally biased region" description="Basic and acidic residues" evidence="3">
    <location>
        <begin position="1278"/>
        <end position="1299"/>
    </location>
</feature>
<dbReference type="InterPro" id="IPR015943">
    <property type="entry name" value="WD40/YVTN_repeat-like_dom_sf"/>
</dbReference>
<dbReference type="InterPro" id="IPR050505">
    <property type="entry name" value="WDR55/POC1"/>
</dbReference>
<sequence>MSDFYLLDTYGGYKAIAIHPDLEVVAYDAGCMIIVWNLKTDSKICLQKNQHEVIHIQFIQTRDRFIEMLYSIDKSGVGCLWDLDSGLCVQEIVDRTSPLTQVMSSSNNQGYYCFAERDEDGSSYKLSIWTIERGLLALKAKSEEFTDEDLKAICTIPNFDKPGYRDDAEYGCKPTTSFKFTTIEEKCVKLWTFEDDLITTYKKINVKQSLVDAITSDIIGFIIILSSNGNLLILDSDGKYVSSLEREYLGFTSISCAQESLYLGTGNGTVHTYNVSTLIGSSSKKITNSNLLRPFDRRTKDQEDIESLFAQRVEKICSSRNGKRVLISFENKNFYVYNTRKEAIDGMFLSQHAEEIKAIEWVSQSGKSLVTVSDKLCLTKTKIADSGVWSSKSIDISEGLSNKLIQDRSKPSIHDKVALTCVCNNPIRQSQIFCGDNQGFVHIVEINRAEKLHTYNVSDTSINSITSNGYYILLVFIDGSCSVFDTALEFLSSIEKPFKKDISSLSRETKISLKARILDNSSNTMAQAGRMNQGLNNAHNFRIISLHSPSSLRLQSFDAEYKTKLFQCSYELEGLVAGFEIHPSNEYLIALSDQGFFYIFKLETGELRGKVPTMSDPLGIAIDPSGLYLALSVKNNSIDQDSQVRRKWMLKTEEYNSFRGSRTRILFYEVGTGHLASEISCLFEISSFTFSPNGKFFVAGSLHGCVSIWAIGERLQSTMAMTPDIWSSYPLYIKNEYIHEIEEANEEIRINNLNKHMNKQPIQTVVHHVQEPRRFERGFDHPHPRAVHRTQAPHATEHGGIGNDHQKLLREREMKFLREGHEDTGRKIEVFHRRPQENFRTVETPVVERPQPEIVTKNKPKEEIKEVAFAEPKRILTKQISPRGSESLVPPESAYFRVDEPTVQEEKLEEVCFSPTSQGSKKPEVGDSFEARARDSRAFENKNTPELLEKDSKTSRWDEYKDNSKSPTRRTEDRSPYSYPKIVHQMPVAESPFGPLAGYPQSMVYQGPDGRYIPYQHPIQVMPVRDQDSETRSDITPPYERERKDNSIVVDRSDDDRDFDSAQRRPRVVQHIQRREEPKRILMDRAESPTYVIENPSKHIIPPYRKTNDAAIDPPRSNLMDLYKRREQVNQPISASPMTITSPEKAKAQDAKVSTNILGRPREVQRLPEMVSPVPRNIIEDDKEIRPDPVDIDDDIDEAKAHEEIGDPEVLQKAFISGFRQPDTKPMSLQRFRREFCDDQAHENSYPQDIDKVSDSNYSIVEQAYKDMDDFDVRVDQHLMDKAQPRRVADPRSFRHKQNEQYPNRQRHLIRY</sequence>
<dbReference type="SUPFAM" id="SSF50998">
    <property type="entry name" value="Quinoprotein alcohol dehydrogenase-like"/>
    <property type="match status" value="1"/>
</dbReference>
<keyword evidence="2" id="KW-0677">Repeat</keyword>
<dbReference type="PANTHER" id="PTHR44019">
    <property type="entry name" value="WD REPEAT-CONTAINING PROTEIN 55"/>
    <property type="match status" value="1"/>
</dbReference>
<feature type="region of interest" description="Disordered" evidence="3">
    <location>
        <begin position="933"/>
        <end position="980"/>
    </location>
</feature>
<protein>
    <submittedName>
        <fullName evidence="4">Uncharacterized protein</fullName>
    </submittedName>
</protein>